<feature type="compositionally biased region" description="Low complexity" evidence="3">
    <location>
        <begin position="82"/>
        <end position="92"/>
    </location>
</feature>
<feature type="region of interest" description="Disordered" evidence="3">
    <location>
        <begin position="22"/>
        <end position="42"/>
    </location>
</feature>
<dbReference type="InterPro" id="IPR014810">
    <property type="entry name" value="Fcf2_C"/>
</dbReference>
<protein>
    <recommendedName>
        <fullName evidence="4">Fcf2 pre-rRNA processing C-terminal domain-containing protein</fullName>
    </recommendedName>
</protein>
<dbReference type="EMBL" id="CP059268">
    <property type="protein sequence ID" value="QLQ79293.1"/>
    <property type="molecule type" value="Genomic_DNA"/>
</dbReference>
<dbReference type="GO" id="GO:0005730">
    <property type="term" value="C:nucleolus"/>
    <property type="evidence" value="ECO:0007669"/>
    <property type="project" value="UniProtKB-SubCell"/>
</dbReference>
<proteinExistence type="predicted"/>
<comment type="subcellular location">
    <subcellularLocation>
        <location evidence="1">Nucleus</location>
        <location evidence="1">Nucleolus</location>
    </subcellularLocation>
</comment>
<evidence type="ECO:0000256" key="3">
    <source>
        <dbReference type="SAM" id="MobiDB-lite"/>
    </source>
</evidence>
<dbReference type="AlphaFoldDB" id="A0A7H9HPJ2"/>
<organism evidence="5 6">
    <name type="scientific">Torulaspora globosa</name>
    <dbReference type="NCBI Taxonomy" id="48254"/>
    <lineage>
        <taxon>Eukaryota</taxon>
        <taxon>Fungi</taxon>
        <taxon>Dikarya</taxon>
        <taxon>Ascomycota</taxon>
        <taxon>Saccharomycotina</taxon>
        <taxon>Saccharomycetes</taxon>
        <taxon>Saccharomycetales</taxon>
        <taxon>Saccharomycetaceae</taxon>
        <taxon>Torulaspora</taxon>
    </lineage>
</organism>
<evidence type="ECO:0000313" key="5">
    <source>
        <dbReference type="EMBL" id="QLQ79293.1"/>
    </source>
</evidence>
<feature type="region of interest" description="Disordered" evidence="3">
    <location>
        <begin position="80"/>
        <end position="101"/>
    </location>
</feature>
<dbReference type="Proteomes" id="UP000510647">
    <property type="component" value="Chromosome 2"/>
</dbReference>
<keyword evidence="6" id="KW-1185">Reference proteome</keyword>
<dbReference type="Pfam" id="PF08698">
    <property type="entry name" value="Fcf2"/>
    <property type="match status" value="1"/>
</dbReference>
<keyword evidence="2" id="KW-0539">Nucleus</keyword>
<evidence type="ECO:0000256" key="2">
    <source>
        <dbReference type="ARBA" id="ARBA00023242"/>
    </source>
</evidence>
<evidence type="ECO:0000256" key="1">
    <source>
        <dbReference type="ARBA" id="ARBA00004604"/>
    </source>
</evidence>
<dbReference type="GO" id="GO:0003723">
    <property type="term" value="F:RNA binding"/>
    <property type="evidence" value="ECO:0007669"/>
    <property type="project" value="TreeGrafter"/>
</dbReference>
<evidence type="ECO:0000313" key="6">
    <source>
        <dbReference type="Proteomes" id="UP000510647"/>
    </source>
</evidence>
<name>A0A7H9HPJ2_9SACH</name>
<dbReference type="InterPro" id="IPR039883">
    <property type="entry name" value="Fcf2/DNTTIP2"/>
</dbReference>
<dbReference type="GO" id="GO:0006396">
    <property type="term" value="P:RNA processing"/>
    <property type="evidence" value="ECO:0007669"/>
    <property type="project" value="TreeGrafter"/>
</dbReference>
<dbReference type="PANTHER" id="PTHR21686">
    <property type="entry name" value="DEOXYNUCLEOTIDYLTRANSFERASE TERMINAL-INTERACTING PROTEIN 2"/>
    <property type="match status" value="1"/>
</dbReference>
<gene>
    <name evidence="5" type="ORF">HG537_0B06410</name>
</gene>
<accession>A0A7H9HPJ2</accession>
<feature type="domain" description="Fcf2 pre-rRNA processing C-terminal" evidence="4">
    <location>
        <begin position="97"/>
        <end position="187"/>
    </location>
</feature>
<evidence type="ECO:0000259" key="4">
    <source>
        <dbReference type="Pfam" id="PF08698"/>
    </source>
</evidence>
<dbReference type="OrthoDB" id="427886at2759"/>
<reference evidence="5 6" key="1">
    <citation type="submission" date="2020-06" db="EMBL/GenBank/DDBJ databases">
        <title>The yeast mating-type switching endonuclease HO is a domesticated member of an unorthodox homing genetic element family.</title>
        <authorList>
            <person name="Coughlan A.Y."/>
            <person name="Lombardi L."/>
            <person name="Braun-Galleani S."/>
            <person name="Martos A.R."/>
            <person name="Galeote V."/>
            <person name="Bigey F."/>
            <person name="Dequin S."/>
            <person name="Byrne K.P."/>
            <person name="Wolfe K.H."/>
        </authorList>
    </citation>
    <scope>NUCLEOTIDE SEQUENCE [LARGE SCALE GENOMIC DNA]</scope>
    <source>
        <strain evidence="5 6">CBS2947</strain>
    </source>
</reference>
<dbReference type="PANTHER" id="PTHR21686:SF12">
    <property type="entry name" value="DEOXYNUCLEOTIDYLTRANSFERASE TERMINAL-INTERACTING PROTEIN 2"/>
    <property type="match status" value="1"/>
</dbReference>
<sequence length="207" mass="24225">MTAEMTAETMEPSLDELFDQLAKAKPVEPANHTDAADPTASAAMLDLADPAEQHTQQEFEQIDQRLRSLPKLHNTFDTLASQQRPWPLLQQPKPKPTNDWSLLPKPDRATLDRAQRDLLLLRHRAALDPKRHYKKDRWQVPERFALGTIIEPTTEFHSSRLTNKQRHSTILQSLIADNETTRYFKRKYSQIQLTTTRRYRTKKFHHR</sequence>